<protein>
    <recommendedName>
        <fullName evidence="3">Translation initiation factor 2</fullName>
    </recommendedName>
</protein>
<dbReference type="EMBL" id="CP146369">
    <property type="protein sequence ID" value="WWT53536.1"/>
    <property type="molecule type" value="Genomic_DNA"/>
</dbReference>
<reference evidence="1 2" key="1">
    <citation type="submission" date="2024-02" db="EMBL/GenBank/DDBJ databases">
        <title>Distribution and functional of Brevundimonas-related endobacteria within Verticillium dahliae.</title>
        <authorList>
            <person name="Zeng H."/>
        </authorList>
    </citation>
    <scope>NUCLEOTIDE SEQUENCE [LARGE SCALE GENOMIC DNA]</scope>
    <source>
        <strain evidence="1 2">TRM 44200</strain>
    </source>
</reference>
<evidence type="ECO:0008006" key="3">
    <source>
        <dbReference type="Google" id="ProtNLM"/>
    </source>
</evidence>
<proteinExistence type="predicted"/>
<organism evidence="1 2">
    <name type="scientific">Brevundimonas olei</name>
    <dbReference type="NCBI Taxonomy" id="657642"/>
    <lineage>
        <taxon>Bacteria</taxon>
        <taxon>Pseudomonadati</taxon>
        <taxon>Pseudomonadota</taxon>
        <taxon>Alphaproteobacteria</taxon>
        <taxon>Caulobacterales</taxon>
        <taxon>Caulobacteraceae</taxon>
        <taxon>Brevundimonas</taxon>
    </lineage>
</organism>
<sequence length="93" mass="9268">MGCPAKSDGIAIKMPRKSEFVATSTLEGYQLATVTVTNKVSTGGGVAMAGNVLVGGILGAGIDAGTGAMLDLTPNPAHVDLSQERAPATGRPE</sequence>
<gene>
    <name evidence="1" type="ORF">V8J38_09695</name>
</gene>
<name>A0ABZ2I7C9_9CAUL</name>
<evidence type="ECO:0000313" key="2">
    <source>
        <dbReference type="Proteomes" id="UP001363460"/>
    </source>
</evidence>
<keyword evidence="2" id="KW-1185">Reference proteome</keyword>
<accession>A0ABZ2I7C9</accession>
<dbReference type="RefSeq" id="WP_338575355.1">
    <property type="nucleotide sequence ID" value="NZ_CP146369.1"/>
</dbReference>
<dbReference type="Proteomes" id="UP001363460">
    <property type="component" value="Chromosome"/>
</dbReference>
<evidence type="ECO:0000313" key="1">
    <source>
        <dbReference type="EMBL" id="WWT53536.1"/>
    </source>
</evidence>